<evidence type="ECO:0000313" key="1">
    <source>
        <dbReference type="EMBL" id="SVA38592.1"/>
    </source>
</evidence>
<reference evidence="1" key="1">
    <citation type="submission" date="2018-05" db="EMBL/GenBank/DDBJ databases">
        <authorList>
            <person name="Lanie J.A."/>
            <person name="Ng W.-L."/>
            <person name="Kazmierczak K.M."/>
            <person name="Andrzejewski T.M."/>
            <person name="Davidsen T.M."/>
            <person name="Wayne K.J."/>
            <person name="Tettelin H."/>
            <person name="Glass J.I."/>
            <person name="Rusch D."/>
            <person name="Podicherti R."/>
            <person name="Tsui H.-C.T."/>
            <person name="Winkler M.E."/>
        </authorList>
    </citation>
    <scope>NUCLEOTIDE SEQUENCE</scope>
</reference>
<name>A0A381VE47_9ZZZZ</name>
<feature type="non-terminal residue" evidence="1">
    <location>
        <position position="245"/>
    </location>
</feature>
<protein>
    <recommendedName>
        <fullName evidence="2">LamG-like jellyroll fold domain-containing protein</fullName>
    </recommendedName>
</protein>
<sequence length="245" mass="26838">MIRIRTIYILFFVFAFVAPQWLVSQSLNFDGVSGSVRIPHSQNLNITESGTWSQGSIMAYIKLNDPTEYLDDEYLRVVSKKVGWDDYYGYELEVNPALGFVTLLAGGEDYARGSFTATTSWTQIIASFNGSSATIYVNGVDVTTDNTIGNIYGSTVPLYIGNISNGPDENPSVFNGKIDDVAIWNQELSSYSVSEIYNSGTALDVTTLSSSSYSLVGYWRMNEGSGSFVGDSKNDYDGSIYGNVT</sequence>
<dbReference type="InterPro" id="IPR013320">
    <property type="entry name" value="ConA-like_dom_sf"/>
</dbReference>
<organism evidence="1">
    <name type="scientific">marine metagenome</name>
    <dbReference type="NCBI Taxonomy" id="408172"/>
    <lineage>
        <taxon>unclassified sequences</taxon>
        <taxon>metagenomes</taxon>
        <taxon>ecological metagenomes</taxon>
    </lineage>
</organism>
<dbReference type="SUPFAM" id="SSF49899">
    <property type="entry name" value="Concanavalin A-like lectins/glucanases"/>
    <property type="match status" value="1"/>
</dbReference>
<accession>A0A381VE47</accession>
<proteinExistence type="predicted"/>
<evidence type="ECO:0008006" key="2">
    <source>
        <dbReference type="Google" id="ProtNLM"/>
    </source>
</evidence>
<gene>
    <name evidence="1" type="ORF">METZ01_LOCUS91446</name>
</gene>
<dbReference type="Pfam" id="PF13385">
    <property type="entry name" value="Laminin_G_3"/>
    <property type="match status" value="1"/>
</dbReference>
<dbReference type="AlphaFoldDB" id="A0A381VE47"/>
<dbReference type="Gene3D" id="2.60.120.200">
    <property type="match status" value="1"/>
</dbReference>
<dbReference type="EMBL" id="UINC01008580">
    <property type="protein sequence ID" value="SVA38592.1"/>
    <property type="molecule type" value="Genomic_DNA"/>
</dbReference>